<keyword evidence="3" id="KW-0677">Repeat</keyword>
<dbReference type="GO" id="GO:0120170">
    <property type="term" value="F:intraciliary transport particle B binding"/>
    <property type="evidence" value="ECO:0007669"/>
    <property type="project" value="TreeGrafter"/>
</dbReference>
<keyword evidence="6 8" id="KW-0969">Cilium</keyword>
<dbReference type="InterPro" id="IPR019734">
    <property type="entry name" value="TPR_rpt"/>
</dbReference>
<evidence type="ECO:0000256" key="4">
    <source>
        <dbReference type="ARBA" id="ARBA00022794"/>
    </source>
</evidence>
<evidence type="ECO:0000313" key="10">
    <source>
        <dbReference type="EMBL" id="TKS91288.1"/>
    </source>
</evidence>
<dbReference type="GO" id="GO:0030992">
    <property type="term" value="C:intraciliary transport particle B"/>
    <property type="evidence" value="ECO:0007669"/>
    <property type="project" value="TreeGrafter"/>
</dbReference>
<dbReference type="Gene3D" id="1.25.40.10">
    <property type="entry name" value="Tetratricopeptide repeat domain"/>
    <property type="match status" value="2"/>
</dbReference>
<organism evidence="10 11">
    <name type="scientific">Collichthys lucidus</name>
    <name type="common">Big head croaker</name>
    <name type="synonym">Sciaena lucida</name>
    <dbReference type="NCBI Taxonomy" id="240159"/>
    <lineage>
        <taxon>Eukaryota</taxon>
        <taxon>Metazoa</taxon>
        <taxon>Chordata</taxon>
        <taxon>Craniata</taxon>
        <taxon>Vertebrata</taxon>
        <taxon>Euteleostomi</taxon>
        <taxon>Actinopterygii</taxon>
        <taxon>Neopterygii</taxon>
        <taxon>Teleostei</taxon>
        <taxon>Neoteleostei</taxon>
        <taxon>Acanthomorphata</taxon>
        <taxon>Eupercaria</taxon>
        <taxon>Sciaenidae</taxon>
        <taxon>Collichthys</taxon>
    </lineage>
</organism>
<comment type="subcellular location">
    <subcellularLocation>
        <location evidence="1 8">Cell projection</location>
        <location evidence="1 8">Cilium</location>
    </subcellularLocation>
</comment>
<keyword evidence="11" id="KW-1185">Reference proteome</keyword>
<dbReference type="GO" id="GO:0042073">
    <property type="term" value="P:intraciliary transport"/>
    <property type="evidence" value="ECO:0007669"/>
    <property type="project" value="UniProtKB-UniRule"/>
</dbReference>
<sequence length="463" mass="52899">MGCLLYQDGKYEEACKKFMSALQVLGYVPALSYNIALCYYNLKNYPQALKYIGEIIERGIKEHPELSIGMTTEGIDIHSVGNTLVLHQTALIEAFNLKAAIEYQLKNLKGAQEALTDMPPRSEEELDPVTLHNQALVNMDTKPSEGFEKLAFLLQQPSFPPVTFGNLLLLYCKHEYFDLAADVLAENAHLTYKFLSPYMYEFLDALLTCQTAPEEAFRKFDEMNGKLTEQLRKLAKQVQDARQARDDEAQKKALQDYDLMQEKYIVVLMAQAKIYWNRENFQMVEKIFRKSVEVCNDDDTWKLNVAHVLFMQNKYKEAIGFYEPIVKKHYDNILNVSAVVLANLCVSYIMTSQNEEAEELMRKIEKEEEQISYDDPDKKVFHLCIVNLVIGDVVLRKGKLRLRHLSCHQEPRAVQQEVGDGHMVLRQALFPVSAGEHVQTHGHAEGRCGTGVYSVPGALRGVR</sequence>
<feature type="coiled-coil region" evidence="9">
    <location>
        <begin position="224"/>
        <end position="251"/>
    </location>
</feature>
<evidence type="ECO:0000313" key="11">
    <source>
        <dbReference type="Proteomes" id="UP000298787"/>
    </source>
</evidence>
<protein>
    <recommendedName>
        <fullName evidence="8">Tetratricopeptide repeat protein 30</fullName>
    </recommendedName>
</protein>
<evidence type="ECO:0000256" key="2">
    <source>
        <dbReference type="ARBA" id="ARBA00009522"/>
    </source>
</evidence>
<comment type="similarity">
    <text evidence="2 8">Belongs to the TTC30/dfy-1/fleer family.</text>
</comment>
<gene>
    <name evidence="10" type="ORF">D9C73_026514</name>
</gene>
<evidence type="ECO:0000256" key="8">
    <source>
        <dbReference type="RuleBase" id="RU367070"/>
    </source>
</evidence>
<accession>A0A4U5VRP4</accession>
<proteinExistence type="inferred from homology"/>
<dbReference type="InterPro" id="IPR011990">
    <property type="entry name" value="TPR-like_helical_dom_sf"/>
</dbReference>
<keyword evidence="7 8" id="KW-0966">Cell projection</keyword>
<evidence type="ECO:0000256" key="7">
    <source>
        <dbReference type="ARBA" id="ARBA00023273"/>
    </source>
</evidence>
<dbReference type="SUPFAM" id="SSF48452">
    <property type="entry name" value="TPR-like"/>
    <property type="match status" value="1"/>
</dbReference>
<dbReference type="PANTHER" id="PTHR20931">
    <property type="entry name" value="TETRATRICOPEPTIDE REPEAT PROTEIN 30"/>
    <property type="match status" value="1"/>
</dbReference>
<evidence type="ECO:0000256" key="3">
    <source>
        <dbReference type="ARBA" id="ARBA00022737"/>
    </source>
</evidence>
<dbReference type="PANTHER" id="PTHR20931:SF0">
    <property type="entry name" value="TETRATRICOPEPTIDE REPEAT PROTEIN 30"/>
    <property type="match status" value="1"/>
</dbReference>
<evidence type="ECO:0000256" key="9">
    <source>
        <dbReference type="SAM" id="Coils"/>
    </source>
</evidence>
<keyword evidence="9" id="KW-0175">Coiled coil</keyword>
<evidence type="ECO:0000256" key="1">
    <source>
        <dbReference type="ARBA" id="ARBA00004138"/>
    </source>
</evidence>
<dbReference type="AlphaFoldDB" id="A0A4U5VRP4"/>
<reference evidence="10 11" key="1">
    <citation type="submission" date="2019-01" db="EMBL/GenBank/DDBJ databases">
        <title>Genome Assembly of Collichthys lucidus.</title>
        <authorList>
            <person name="Cai M."/>
            <person name="Xiao S."/>
        </authorList>
    </citation>
    <scope>NUCLEOTIDE SEQUENCE [LARGE SCALE GENOMIC DNA]</scope>
    <source>
        <strain evidence="10">JT15FE1705JMU</strain>
        <tissue evidence="10">Muscle</tissue>
    </source>
</reference>
<evidence type="ECO:0000256" key="6">
    <source>
        <dbReference type="ARBA" id="ARBA00023069"/>
    </source>
</evidence>
<dbReference type="EMBL" id="CM014100">
    <property type="protein sequence ID" value="TKS91288.1"/>
    <property type="molecule type" value="Genomic_DNA"/>
</dbReference>
<dbReference type="GO" id="GO:0005879">
    <property type="term" value="C:axonemal microtubule"/>
    <property type="evidence" value="ECO:0007669"/>
    <property type="project" value="UniProtKB-UniRule"/>
</dbReference>
<name>A0A4U5VRP4_COLLU</name>
<comment type="function">
    <text evidence="8">Required for polyglutamylation of axonemal tubulin. Plays a role in anterograde intraflagellar transport (IFT), the process by which cilia precursors are transported from the base of the cilium to the site of their incorporation at the tip.</text>
</comment>
<dbReference type="SMART" id="SM00028">
    <property type="entry name" value="TPR"/>
    <property type="match status" value="3"/>
</dbReference>
<evidence type="ECO:0000256" key="5">
    <source>
        <dbReference type="ARBA" id="ARBA00022803"/>
    </source>
</evidence>
<dbReference type="FunFam" id="1.25.40.10:FF:000186">
    <property type="entry name" value="Tetratricopeptide repeat domain 30A"/>
    <property type="match status" value="1"/>
</dbReference>
<keyword evidence="5 8" id="KW-0802">TPR repeat</keyword>
<dbReference type="STRING" id="240159.A0A4U5VRP4"/>
<keyword evidence="4 8" id="KW-0970">Cilium biogenesis/degradation</keyword>
<dbReference type="InterPro" id="IPR039941">
    <property type="entry name" value="TT30"/>
</dbReference>
<dbReference type="Proteomes" id="UP000298787">
    <property type="component" value="Chromosome 23"/>
</dbReference>